<dbReference type="AlphaFoldDB" id="A0A4R1G2X9"/>
<sequence length="53" mass="5629">MGQVLRYVLADAGVAAVSADAKPVVEVEAAECGHCNYADNYYGDQVCRPRPVS</sequence>
<name>A0A4R1G2X9_9GAMM</name>
<comment type="caution">
    <text evidence="1">The sequence shown here is derived from an EMBL/GenBank/DDBJ whole genome shotgun (WGS) entry which is preliminary data.</text>
</comment>
<protein>
    <submittedName>
        <fullName evidence="1">Uncharacterized protein</fullName>
    </submittedName>
</protein>
<proteinExistence type="predicted"/>
<dbReference type="RefSeq" id="WP_165900382.1">
    <property type="nucleotide sequence ID" value="NZ_SMFU01000015.1"/>
</dbReference>
<dbReference type="EMBL" id="SMFU01000015">
    <property type="protein sequence ID" value="TCK02307.1"/>
    <property type="molecule type" value="Genomic_DNA"/>
</dbReference>
<evidence type="ECO:0000313" key="2">
    <source>
        <dbReference type="Proteomes" id="UP000294546"/>
    </source>
</evidence>
<reference evidence="1 2" key="1">
    <citation type="submission" date="2019-03" db="EMBL/GenBank/DDBJ databases">
        <title>Genomic Encyclopedia of Archaeal and Bacterial Type Strains, Phase II (KMG-II): from individual species to whole genera.</title>
        <authorList>
            <person name="Goeker M."/>
        </authorList>
    </citation>
    <scope>NUCLEOTIDE SEQUENCE [LARGE SCALE GENOMIC DNA]</scope>
    <source>
        <strain evidence="1 2">DSM 27697</strain>
    </source>
</reference>
<evidence type="ECO:0000313" key="1">
    <source>
        <dbReference type="EMBL" id="TCK02307.1"/>
    </source>
</evidence>
<organism evidence="1 2">
    <name type="scientific">Marinobacterium mangrovicola</name>
    <dbReference type="NCBI Taxonomy" id="1476959"/>
    <lineage>
        <taxon>Bacteria</taxon>
        <taxon>Pseudomonadati</taxon>
        <taxon>Pseudomonadota</taxon>
        <taxon>Gammaproteobacteria</taxon>
        <taxon>Oceanospirillales</taxon>
        <taxon>Oceanospirillaceae</taxon>
        <taxon>Marinobacterium</taxon>
    </lineage>
</organism>
<gene>
    <name evidence="1" type="ORF">CLV83_4490</name>
</gene>
<dbReference type="Proteomes" id="UP000294546">
    <property type="component" value="Unassembled WGS sequence"/>
</dbReference>
<keyword evidence="2" id="KW-1185">Reference proteome</keyword>
<accession>A0A4R1G2X9</accession>